<dbReference type="STRING" id="660518.SAMN05216218_108156"/>
<evidence type="ECO:0000313" key="3">
    <source>
        <dbReference type="Proteomes" id="UP000199076"/>
    </source>
</evidence>
<name>A0A1G7N483_9EURY</name>
<keyword evidence="1" id="KW-0812">Transmembrane</keyword>
<evidence type="ECO:0000256" key="1">
    <source>
        <dbReference type="SAM" id="Phobius"/>
    </source>
</evidence>
<dbReference type="AlphaFoldDB" id="A0A1G7N483"/>
<accession>A0A1G7N483</accession>
<evidence type="ECO:0000313" key="2">
    <source>
        <dbReference type="EMBL" id="SDF68169.1"/>
    </source>
</evidence>
<feature type="transmembrane region" description="Helical" evidence="1">
    <location>
        <begin position="9"/>
        <end position="34"/>
    </location>
</feature>
<sequence>MADDSTMNALIGGVVTIVLSFTGFSPILGGAVAGYLNQRDGVRVGILSGLVALVPMVLGMFFLGGFIGLFAMFGGRGGMMAGGVGLFFMLFAFVFFAVFIVGLSALGGYIGEYLYDEDVL</sequence>
<gene>
    <name evidence="2" type="ORF">SAMN05216218_108156</name>
</gene>
<dbReference type="InterPro" id="IPR040493">
    <property type="entry name" value="DUF5518"/>
</dbReference>
<dbReference type="OrthoDB" id="341846at2157"/>
<evidence type="ECO:0008006" key="4">
    <source>
        <dbReference type="Google" id="ProtNLM"/>
    </source>
</evidence>
<proteinExistence type="predicted"/>
<dbReference type="Proteomes" id="UP000199076">
    <property type="component" value="Unassembled WGS sequence"/>
</dbReference>
<dbReference type="EMBL" id="FNBK01000008">
    <property type="protein sequence ID" value="SDF68169.1"/>
    <property type="molecule type" value="Genomic_DNA"/>
</dbReference>
<keyword evidence="3" id="KW-1185">Reference proteome</keyword>
<feature type="transmembrane region" description="Helical" evidence="1">
    <location>
        <begin position="85"/>
        <end position="110"/>
    </location>
</feature>
<feature type="transmembrane region" description="Helical" evidence="1">
    <location>
        <begin position="46"/>
        <end position="73"/>
    </location>
</feature>
<organism evidence="2 3">
    <name type="scientific">Halorientalis regularis</name>
    <dbReference type="NCBI Taxonomy" id="660518"/>
    <lineage>
        <taxon>Archaea</taxon>
        <taxon>Methanobacteriati</taxon>
        <taxon>Methanobacteriota</taxon>
        <taxon>Stenosarchaea group</taxon>
        <taxon>Halobacteria</taxon>
        <taxon>Halobacteriales</taxon>
        <taxon>Haloarculaceae</taxon>
        <taxon>Halorientalis</taxon>
    </lineage>
</organism>
<dbReference type="Pfam" id="PF17647">
    <property type="entry name" value="DUF5518"/>
    <property type="match status" value="1"/>
</dbReference>
<keyword evidence="1" id="KW-1133">Transmembrane helix</keyword>
<keyword evidence="1" id="KW-0472">Membrane</keyword>
<reference evidence="3" key="1">
    <citation type="submission" date="2016-10" db="EMBL/GenBank/DDBJ databases">
        <authorList>
            <person name="Varghese N."/>
            <person name="Submissions S."/>
        </authorList>
    </citation>
    <scope>NUCLEOTIDE SEQUENCE [LARGE SCALE GENOMIC DNA]</scope>
    <source>
        <strain evidence="3">IBRC-M 10760</strain>
    </source>
</reference>
<dbReference type="RefSeq" id="WP_092692677.1">
    <property type="nucleotide sequence ID" value="NZ_FNBK01000008.1"/>
</dbReference>
<protein>
    <recommendedName>
        <fullName evidence="4">DUF5518 domain-containing protein</fullName>
    </recommendedName>
</protein>